<feature type="region of interest" description="Disordered" evidence="1">
    <location>
        <begin position="51"/>
        <end position="87"/>
    </location>
</feature>
<dbReference type="EMBL" id="QGKX02001347">
    <property type="protein sequence ID" value="KAF3524908.1"/>
    <property type="molecule type" value="Genomic_DNA"/>
</dbReference>
<gene>
    <name evidence="2" type="ORF">F2Q69_00049158</name>
</gene>
<comment type="caution">
    <text evidence="2">The sequence shown here is derived from an EMBL/GenBank/DDBJ whole genome shotgun (WGS) entry which is preliminary data.</text>
</comment>
<dbReference type="AlphaFoldDB" id="A0A8S9PUC3"/>
<evidence type="ECO:0000256" key="1">
    <source>
        <dbReference type="SAM" id="MobiDB-lite"/>
    </source>
</evidence>
<proteinExistence type="predicted"/>
<organism evidence="2 3">
    <name type="scientific">Brassica cretica</name>
    <name type="common">Mustard</name>
    <dbReference type="NCBI Taxonomy" id="69181"/>
    <lineage>
        <taxon>Eukaryota</taxon>
        <taxon>Viridiplantae</taxon>
        <taxon>Streptophyta</taxon>
        <taxon>Embryophyta</taxon>
        <taxon>Tracheophyta</taxon>
        <taxon>Spermatophyta</taxon>
        <taxon>Magnoliopsida</taxon>
        <taxon>eudicotyledons</taxon>
        <taxon>Gunneridae</taxon>
        <taxon>Pentapetalae</taxon>
        <taxon>rosids</taxon>
        <taxon>malvids</taxon>
        <taxon>Brassicales</taxon>
        <taxon>Brassicaceae</taxon>
        <taxon>Brassiceae</taxon>
        <taxon>Brassica</taxon>
    </lineage>
</organism>
<protein>
    <submittedName>
        <fullName evidence="2">Uncharacterized protein</fullName>
    </submittedName>
</protein>
<accession>A0A8S9PUC3</accession>
<reference evidence="2" key="1">
    <citation type="submission" date="2019-12" db="EMBL/GenBank/DDBJ databases">
        <title>Genome sequencing and annotation of Brassica cretica.</title>
        <authorList>
            <person name="Studholme D.J."/>
            <person name="Sarris P."/>
        </authorList>
    </citation>
    <scope>NUCLEOTIDE SEQUENCE</scope>
    <source>
        <strain evidence="2">PFS-109/04</strain>
        <tissue evidence="2">Leaf</tissue>
    </source>
</reference>
<evidence type="ECO:0000313" key="3">
    <source>
        <dbReference type="Proteomes" id="UP000712600"/>
    </source>
</evidence>
<name>A0A8S9PUC3_BRACR</name>
<sequence>MNKIITNSSSRLRSTDMDTVETFVNQSLNERDESNRINPIAVCDSLNRAPKERMVEEEEEDRDLVRHGEQEPDTLDGHVSHKRLTLD</sequence>
<evidence type="ECO:0000313" key="2">
    <source>
        <dbReference type="EMBL" id="KAF3524908.1"/>
    </source>
</evidence>
<feature type="compositionally biased region" description="Basic and acidic residues" evidence="1">
    <location>
        <begin position="63"/>
        <end position="87"/>
    </location>
</feature>
<dbReference type="Proteomes" id="UP000712600">
    <property type="component" value="Unassembled WGS sequence"/>
</dbReference>